<feature type="compositionally biased region" description="Polar residues" evidence="1">
    <location>
        <begin position="758"/>
        <end position="775"/>
    </location>
</feature>
<feature type="compositionally biased region" description="Basic and acidic residues" evidence="1">
    <location>
        <begin position="595"/>
        <end position="608"/>
    </location>
</feature>
<keyword evidence="3" id="KW-1185">Reference proteome</keyword>
<feature type="compositionally biased region" description="Low complexity" evidence="1">
    <location>
        <begin position="626"/>
        <end position="635"/>
    </location>
</feature>
<dbReference type="GO" id="GO:0016020">
    <property type="term" value="C:membrane"/>
    <property type="evidence" value="ECO:0007669"/>
    <property type="project" value="TreeGrafter"/>
</dbReference>
<feature type="compositionally biased region" description="Basic and acidic residues" evidence="1">
    <location>
        <begin position="776"/>
        <end position="785"/>
    </location>
</feature>
<feature type="region of interest" description="Disordered" evidence="1">
    <location>
        <begin position="595"/>
        <end position="716"/>
    </location>
</feature>
<dbReference type="AlphaFoldDB" id="A0A9Q8PAE0"/>
<organism evidence="2 3">
    <name type="scientific">Passalora fulva</name>
    <name type="common">Tomato leaf mold</name>
    <name type="synonym">Cladosporium fulvum</name>
    <dbReference type="NCBI Taxonomy" id="5499"/>
    <lineage>
        <taxon>Eukaryota</taxon>
        <taxon>Fungi</taxon>
        <taxon>Dikarya</taxon>
        <taxon>Ascomycota</taxon>
        <taxon>Pezizomycotina</taxon>
        <taxon>Dothideomycetes</taxon>
        <taxon>Dothideomycetidae</taxon>
        <taxon>Mycosphaerellales</taxon>
        <taxon>Mycosphaerellaceae</taxon>
        <taxon>Fulvia</taxon>
    </lineage>
</organism>
<reference evidence="2" key="2">
    <citation type="journal article" date="2022" name="Microb. Genom.">
        <title>A chromosome-scale genome assembly of the tomato pathogen Cladosporium fulvum reveals a compartmentalized genome architecture and the presence of a dispensable chromosome.</title>
        <authorList>
            <person name="Zaccaron A.Z."/>
            <person name="Chen L.H."/>
            <person name="Samaras A."/>
            <person name="Stergiopoulos I."/>
        </authorList>
    </citation>
    <scope>NUCLEOTIDE SEQUENCE</scope>
    <source>
        <strain evidence="2">Race5_Kim</strain>
    </source>
</reference>
<proteinExistence type="predicted"/>
<dbReference type="KEGG" id="ffu:CLAFUR5_07371"/>
<sequence>MGVTDSKISFKQSIVRIGGEVNIPVNDAIWQQMFALPESFGDVASLCSVSDIGCLTKSNDNNRPPPNTQVEPNKNLETLLYALIRHLKTLQEQHVYEDDQRRTNNEILNCMRILTRVLPFIYEAQHLKDWHNSFFWEPRRPTCYWDKRRETGPLMDGLNPSEKYEKSFGDMHVGKPLGQETLEIVTSYLFFSGFTLPKRVNDKGKPDLEIVAKVWQTGIGSKVSANCTKDNEKNQQEVIRLLIALMSKTMYIQPNDVPLVDVKALTFMTTGLSERMVKAIVCSTMNTALKYNPNIWSVPVEVATGGDHKKHLVTNCLQLLLALLIYPPPDGAKNQFRQLAGRLKKPEDFQFVNQGLNQVLSQPIHNNFSYSLAKDKAVAWAPEMITLLWELVQCNKNFRRYLVETNSMLDYVVVILYYCLDAMTDAAKHGILRAGVFFLQTMSTEPGFAIKMNEVFRHPETLPPVMRIPNFHGSYTDFLICSFHTIFVSCEGKFEAIYPALLTVLRNIAPYQRNLARATSTKMQDMFQRMCSAQWLVNKENTDVLIIEYLDAVNSILGNNYQENRKFVEVLVASRSRFKALRAFTLDSALDQLNRDAQHRKDRGEDVSAMRSPISRTTSLDSVRGPPSARAPAPSLGDVQEHETFSIGDDDDDDETPIPQSDTVNRASAEDASSPRLSERARGKQPAVSVASTSRTPSTTSLPSLSTSRSPNVSQLQPSKEWLDSWLPQVQAKLEPILHIIDLAEKKQLKFKEYGSKSAATTPAATDVPSTPTKQSLEERRKATEPSELASKPGEEEDSHQADGEGGFQAERDSPPTTTRPPTGFQWTAVAIGWYTALIWSRIYLSEAEAFQGPGGLYSSTDVRLFSRRSAAQEISLRSPRGAIDAVGDGLVKRISSMSLPTGAK</sequence>
<dbReference type="EMBL" id="CP090168">
    <property type="protein sequence ID" value="UJO18812.1"/>
    <property type="molecule type" value="Genomic_DNA"/>
</dbReference>
<feature type="compositionally biased region" description="Low complexity" evidence="1">
    <location>
        <begin position="687"/>
        <end position="710"/>
    </location>
</feature>
<dbReference type="GO" id="GO:0000138">
    <property type="term" value="C:Golgi trans cisterna"/>
    <property type="evidence" value="ECO:0007669"/>
    <property type="project" value="TreeGrafter"/>
</dbReference>
<dbReference type="GeneID" id="71987249"/>
<dbReference type="InterPro" id="IPR026705">
    <property type="entry name" value="Hid-1/Ecm30"/>
</dbReference>
<feature type="region of interest" description="Disordered" evidence="1">
    <location>
        <begin position="757"/>
        <end position="823"/>
    </location>
</feature>
<protein>
    <submittedName>
        <fullName evidence="2">Uncharacterized protein</fullName>
    </submittedName>
</protein>
<gene>
    <name evidence="2" type="ORF">CLAFUR5_07371</name>
</gene>
<name>A0A9Q8PAE0_PASFU</name>
<accession>A0A9Q8PAE0</accession>
<evidence type="ECO:0000256" key="1">
    <source>
        <dbReference type="SAM" id="MobiDB-lite"/>
    </source>
</evidence>
<dbReference type="PANTHER" id="PTHR21575">
    <property type="entry name" value="PROTEIN HID1"/>
    <property type="match status" value="1"/>
</dbReference>
<dbReference type="GO" id="GO:0005797">
    <property type="term" value="C:Golgi medial cisterna"/>
    <property type="evidence" value="ECO:0007669"/>
    <property type="project" value="TreeGrafter"/>
</dbReference>
<dbReference type="Pfam" id="PF12722">
    <property type="entry name" value="Hid1"/>
    <property type="match status" value="1"/>
</dbReference>
<dbReference type="Proteomes" id="UP000756132">
    <property type="component" value="Chromosome 6"/>
</dbReference>
<dbReference type="PANTHER" id="PTHR21575:SF12">
    <property type="entry name" value="PROTEIN HID1"/>
    <property type="match status" value="1"/>
</dbReference>
<reference evidence="2" key="1">
    <citation type="submission" date="2021-12" db="EMBL/GenBank/DDBJ databases">
        <authorList>
            <person name="Zaccaron A."/>
            <person name="Stergiopoulos I."/>
        </authorList>
    </citation>
    <scope>NUCLEOTIDE SEQUENCE</scope>
    <source>
        <strain evidence="2">Race5_Kim</strain>
    </source>
</reference>
<dbReference type="OrthoDB" id="432953at2759"/>
<evidence type="ECO:0000313" key="2">
    <source>
        <dbReference type="EMBL" id="UJO18812.1"/>
    </source>
</evidence>
<evidence type="ECO:0000313" key="3">
    <source>
        <dbReference type="Proteomes" id="UP000756132"/>
    </source>
</evidence>
<dbReference type="RefSeq" id="XP_047763178.1">
    <property type="nucleotide sequence ID" value="XM_047906519.1"/>
</dbReference>